<keyword evidence="1" id="KW-0812">Transmembrane</keyword>
<evidence type="ECO:0008006" key="4">
    <source>
        <dbReference type="Google" id="ProtNLM"/>
    </source>
</evidence>
<dbReference type="GeneID" id="94433737"/>
<name>A0A2C6KE06_9APIC</name>
<evidence type="ECO:0000256" key="1">
    <source>
        <dbReference type="SAM" id="Phobius"/>
    </source>
</evidence>
<keyword evidence="1" id="KW-0472">Membrane</keyword>
<sequence length="129" mass="14743">MEREIEDVGTSCACVLCSFIAELSVKVLLISLLLFSEPRERLQRKGRETFFFSFILLYFPFLGFLIHTQVSSIHTSCSLRERKNCLGLSFRSCACLFLSICSILVKNDGGLILFSQVYIQRAGRRCRVM</sequence>
<dbReference type="AlphaFoldDB" id="A0A2C6KE06"/>
<dbReference type="EMBL" id="MIGC01007372">
    <property type="protein sequence ID" value="PHJ15767.1"/>
    <property type="molecule type" value="Genomic_DNA"/>
</dbReference>
<dbReference type="Proteomes" id="UP000221165">
    <property type="component" value="Unassembled WGS sequence"/>
</dbReference>
<gene>
    <name evidence="2" type="ORF">CSUI_010422</name>
</gene>
<accession>A0A2C6KE06</accession>
<proteinExistence type="predicted"/>
<dbReference type="VEuPathDB" id="ToxoDB:CSUI_010422"/>
<organism evidence="2 3">
    <name type="scientific">Cystoisospora suis</name>
    <dbReference type="NCBI Taxonomy" id="483139"/>
    <lineage>
        <taxon>Eukaryota</taxon>
        <taxon>Sar</taxon>
        <taxon>Alveolata</taxon>
        <taxon>Apicomplexa</taxon>
        <taxon>Conoidasida</taxon>
        <taxon>Coccidia</taxon>
        <taxon>Eucoccidiorida</taxon>
        <taxon>Eimeriorina</taxon>
        <taxon>Sarcocystidae</taxon>
        <taxon>Cystoisospora</taxon>
    </lineage>
</organism>
<feature type="transmembrane region" description="Helical" evidence="1">
    <location>
        <begin position="12"/>
        <end position="35"/>
    </location>
</feature>
<dbReference type="RefSeq" id="XP_067917499.1">
    <property type="nucleotide sequence ID" value="XM_068070526.1"/>
</dbReference>
<keyword evidence="1" id="KW-1133">Transmembrane helix</keyword>
<reference evidence="2 3" key="1">
    <citation type="journal article" date="2017" name="Int. J. Parasitol.">
        <title>The genome of the protozoan parasite Cystoisospora suis and a reverse vaccinology approach to identify vaccine candidates.</title>
        <authorList>
            <person name="Palmieri N."/>
            <person name="Shrestha A."/>
            <person name="Ruttkowski B."/>
            <person name="Beck T."/>
            <person name="Vogl C."/>
            <person name="Tomley F."/>
            <person name="Blake D.P."/>
            <person name="Joachim A."/>
        </authorList>
    </citation>
    <scope>NUCLEOTIDE SEQUENCE [LARGE SCALE GENOMIC DNA]</scope>
    <source>
        <strain evidence="2 3">Wien I</strain>
    </source>
</reference>
<keyword evidence="3" id="KW-1185">Reference proteome</keyword>
<evidence type="ECO:0000313" key="2">
    <source>
        <dbReference type="EMBL" id="PHJ15767.1"/>
    </source>
</evidence>
<protein>
    <recommendedName>
        <fullName evidence="4">Transmembrane protein</fullName>
    </recommendedName>
</protein>
<comment type="caution">
    <text evidence="2">The sequence shown here is derived from an EMBL/GenBank/DDBJ whole genome shotgun (WGS) entry which is preliminary data.</text>
</comment>
<feature type="transmembrane region" description="Helical" evidence="1">
    <location>
        <begin position="50"/>
        <end position="67"/>
    </location>
</feature>
<evidence type="ECO:0000313" key="3">
    <source>
        <dbReference type="Proteomes" id="UP000221165"/>
    </source>
</evidence>